<keyword evidence="10" id="KW-1185">Reference proteome</keyword>
<evidence type="ECO:0000313" key="9">
    <source>
        <dbReference type="EMBL" id="MBC2607918.1"/>
    </source>
</evidence>
<evidence type="ECO:0000256" key="6">
    <source>
        <dbReference type="ARBA" id="ARBA00023136"/>
    </source>
</evidence>
<name>A0A7X1BBD7_9BACT</name>
<dbReference type="InterPro" id="IPR035906">
    <property type="entry name" value="MetI-like_sf"/>
</dbReference>
<feature type="transmembrane region" description="Helical" evidence="7">
    <location>
        <begin position="217"/>
        <end position="238"/>
    </location>
</feature>
<sequence length="250" mass="28493">MNNRQRLAFPLMFLSIPLLWILVTLIFQPSEFLFPSFPKVFGVLVEEWGRLMYHTGATLKIALLGYVLANLVAIAIAVTYLYMKSFEEFSTPWTILIKNLPLPVYASILIVMMGDTLAPKVLVVIFFNFFPILANMSKGLREVDQVLIDRCYSLNASQWTVFRKVRMPAALPYFIAAQEIALTGAITGAIVSEWFFAQEGLGYLIVQASTEYRSDRLFAVGLLASVIAIFAYLGIRFLESYLFRWRRKMV</sequence>
<dbReference type="Proteomes" id="UP000526501">
    <property type="component" value="Unassembled WGS sequence"/>
</dbReference>
<keyword evidence="6 7" id="KW-0472">Membrane</keyword>
<dbReference type="GO" id="GO:0055085">
    <property type="term" value="P:transmembrane transport"/>
    <property type="evidence" value="ECO:0007669"/>
    <property type="project" value="InterPro"/>
</dbReference>
<feature type="transmembrane region" description="Helical" evidence="7">
    <location>
        <begin position="61"/>
        <end position="82"/>
    </location>
</feature>
<dbReference type="Pfam" id="PF00528">
    <property type="entry name" value="BPD_transp_1"/>
    <property type="match status" value="1"/>
</dbReference>
<dbReference type="InterPro" id="IPR000515">
    <property type="entry name" value="MetI-like"/>
</dbReference>
<protein>
    <submittedName>
        <fullName evidence="9">ABC transporter permease</fullName>
    </submittedName>
</protein>
<keyword evidence="4 7" id="KW-0812">Transmembrane</keyword>
<dbReference type="EMBL" id="JACHVC010000013">
    <property type="protein sequence ID" value="MBC2607918.1"/>
    <property type="molecule type" value="Genomic_DNA"/>
</dbReference>
<evidence type="ECO:0000256" key="7">
    <source>
        <dbReference type="RuleBase" id="RU363032"/>
    </source>
</evidence>
<reference evidence="9 10" key="1">
    <citation type="submission" date="2020-07" db="EMBL/GenBank/DDBJ databases">
        <authorList>
            <person name="Feng X."/>
        </authorList>
    </citation>
    <scope>NUCLEOTIDE SEQUENCE [LARGE SCALE GENOMIC DNA]</scope>
    <source>
        <strain evidence="9 10">JCM23202</strain>
    </source>
</reference>
<evidence type="ECO:0000256" key="3">
    <source>
        <dbReference type="ARBA" id="ARBA00022475"/>
    </source>
</evidence>
<dbReference type="RefSeq" id="WP_185661781.1">
    <property type="nucleotide sequence ID" value="NZ_CAWPOO010000013.1"/>
</dbReference>
<dbReference type="CDD" id="cd06261">
    <property type="entry name" value="TM_PBP2"/>
    <property type="match status" value="1"/>
</dbReference>
<feature type="transmembrane region" description="Helical" evidence="7">
    <location>
        <begin position="7"/>
        <end position="26"/>
    </location>
</feature>
<proteinExistence type="inferred from homology"/>
<evidence type="ECO:0000256" key="2">
    <source>
        <dbReference type="ARBA" id="ARBA00022448"/>
    </source>
</evidence>
<gene>
    <name evidence="9" type="ORF">H5P27_17825</name>
</gene>
<feature type="transmembrane region" description="Helical" evidence="7">
    <location>
        <begin position="102"/>
        <end position="130"/>
    </location>
</feature>
<evidence type="ECO:0000259" key="8">
    <source>
        <dbReference type="PROSITE" id="PS50928"/>
    </source>
</evidence>
<dbReference type="PANTHER" id="PTHR30151">
    <property type="entry name" value="ALKANE SULFONATE ABC TRANSPORTER-RELATED, MEMBRANE SUBUNIT"/>
    <property type="match status" value="1"/>
</dbReference>
<comment type="subcellular location">
    <subcellularLocation>
        <location evidence="1 7">Cell membrane</location>
        <topology evidence="1 7">Multi-pass membrane protein</topology>
    </subcellularLocation>
</comment>
<keyword evidence="2 7" id="KW-0813">Transport</keyword>
<accession>A0A7X1BBD7</accession>
<dbReference type="Gene3D" id="1.10.3720.10">
    <property type="entry name" value="MetI-like"/>
    <property type="match status" value="1"/>
</dbReference>
<keyword evidence="5 7" id="KW-1133">Transmembrane helix</keyword>
<keyword evidence="3" id="KW-1003">Cell membrane</keyword>
<dbReference type="PROSITE" id="PS50928">
    <property type="entry name" value="ABC_TM1"/>
    <property type="match status" value="1"/>
</dbReference>
<evidence type="ECO:0000313" key="10">
    <source>
        <dbReference type="Proteomes" id="UP000526501"/>
    </source>
</evidence>
<dbReference type="PANTHER" id="PTHR30151:SF20">
    <property type="entry name" value="ABC TRANSPORTER PERMEASE PROTEIN HI_0355-RELATED"/>
    <property type="match status" value="1"/>
</dbReference>
<evidence type="ECO:0000256" key="4">
    <source>
        <dbReference type="ARBA" id="ARBA00022692"/>
    </source>
</evidence>
<comment type="caution">
    <text evidence="9">The sequence shown here is derived from an EMBL/GenBank/DDBJ whole genome shotgun (WGS) entry which is preliminary data.</text>
</comment>
<comment type="similarity">
    <text evidence="7">Belongs to the binding-protein-dependent transport system permease family.</text>
</comment>
<organism evidence="9 10">
    <name type="scientific">Pelagicoccus albus</name>
    <dbReference type="NCBI Taxonomy" id="415222"/>
    <lineage>
        <taxon>Bacteria</taxon>
        <taxon>Pseudomonadati</taxon>
        <taxon>Verrucomicrobiota</taxon>
        <taxon>Opitutia</taxon>
        <taxon>Puniceicoccales</taxon>
        <taxon>Pelagicoccaceae</taxon>
        <taxon>Pelagicoccus</taxon>
    </lineage>
</organism>
<dbReference type="AlphaFoldDB" id="A0A7X1BBD7"/>
<dbReference type="SUPFAM" id="SSF161098">
    <property type="entry name" value="MetI-like"/>
    <property type="match status" value="1"/>
</dbReference>
<feature type="domain" description="ABC transmembrane type-1" evidence="8">
    <location>
        <begin position="55"/>
        <end position="239"/>
    </location>
</feature>
<dbReference type="GO" id="GO:0005886">
    <property type="term" value="C:plasma membrane"/>
    <property type="evidence" value="ECO:0007669"/>
    <property type="project" value="UniProtKB-SubCell"/>
</dbReference>
<evidence type="ECO:0000256" key="5">
    <source>
        <dbReference type="ARBA" id="ARBA00022989"/>
    </source>
</evidence>
<feature type="transmembrane region" description="Helical" evidence="7">
    <location>
        <begin position="173"/>
        <end position="197"/>
    </location>
</feature>
<evidence type="ECO:0000256" key="1">
    <source>
        <dbReference type="ARBA" id="ARBA00004651"/>
    </source>
</evidence>